<dbReference type="Proteomes" id="UP000197269">
    <property type="component" value="Unassembled WGS sequence"/>
</dbReference>
<keyword evidence="2" id="KW-0805">Transcription regulation</keyword>
<dbReference type="AlphaFoldDB" id="A0A2D0AAU3"/>
<comment type="similarity">
    <text evidence="1">Belongs to the SorC transcriptional regulatory family.</text>
</comment>
<evidence type="ECO:0000256" key="4">
    <source>
        <dbReference type="ARBA" id="ARBA00023163"/>
    </source>
</evidence>
<evidence type="ECO:0000256" key="2">
    <source>
        <dbReference type="ARBA" id="ARBA00023015"/>
    </source>
</evidence>
<dbReference type="Pfam" id="PF04198">
    <property type="entry name" value="Sugar-bind"/>
    <property type="match status" value="1"/>
</dbReference>
<evidence type="ECO:0000256" key="3">
    <source>
        <dbReference type="ARBA" id="ARBA00023125"/>
    </source>
</evidence>
<dbReference type="SUPFAM" id="SSF100950">
    <property type="entry name" value="NagB/RpiA/CoA transferase-like"/>
    <property type="match status" value="1"/>
</dbReference>
<dbReference type="GO" id="GO:0003677">
    <property type="term" value="F:DNA binding"/>
    <property type="evidence" value="ECO:0007669"/>
    <property type="project" value="UniProtKB-KW"/>
</dbReference>
<dbReference type="Gene3D" id="1.10.10.10">
    <property type="entry name" value="Winged helix-like DNA-binding domain superfamily/Winged helix DNA-binding domain"/>
    <property type="match status" value="1"/>
</dbReference>
<name>A0A2D0AAU3_9HYPH</name>
<keyword evidence="4" id="KW-0804">Transcription</keyword>
<organism evidence="6 7">
    <name type="scientific">Rhizobium esperanzae</name>
    <dbReference type="NCBI Taxonomy" id="1967781"/>
    <lineage>
        <taxon>Bacteria</taxon>
        <taxon>Pseudomonadati</taxon>
        <taxon>Pseudomonadota</taxon>
        <taxon>Alphaproteobacteria</taxon>
        <taxon>Hyphomicrobiales</taxon>
        <taxon>Rhizobiaceae</taxon>
        <taxon>Rhizobium/Agrobacterium group</taxon>
        <taxon>Rhizobium</taxon>
    </lineage>
</organism>
<evidence type="ECO:0000256" key="1">
    <source>
        <dbReference type="ARBA" id="ARBA00010466"/>
    </source>
</evidence>
<reference evidence="6 7" key="1">
    <citation type="submission" date="2017-03" db="EMBL/GenBank/DDBJ databases">
        <title>Genome of strain Rhizobium sp. CNPSo 668.</title>
        <authorList>
            <person name="Ribeiro R."/>
        </authorList>
    </citation>
    <scope>NUCLEOTIDE SEQUENCE [LARGE SCALE GENOMIC DNA]</scope>
    <source>
        <strain evidence="6 7">CNPSo 668</strain>
    </source>
</reference>
<gene>
    <name evidence="6" type="ORF">B5E41_04950</name>
</gene>
<sequence length="334" mass="35957">MSQNRSASLAPVALPDEQMQVRVVWLYYMEGRTQGEIAEALSTNRLRVNKIIAEARRSGLVTITLNSRLTSCVALEQQLAAEFNLNRAIIVPTPEDAELIPVLLGQAAADYLVQLLNGGNIRGVGVGWGATLREMVRHMPSLRRPDLCVNSVMGGLTHGIEINTFDIASDLARQLNAECAYLAAPIYAGSPESRTAIIKQDVFETAFRQIEANDVIVLSIGDMTERSLLMRYGLPSSLNIEELVAAGACGDVLGQFVDKKGRPIDHAINRCAIAPELEALRAIPNVIFASGGLNKAQAIAAVLLSGLGNVLICDEDTARQARQLALDLRTTGSS</sequence>
<evidence type="ECO:0000313" key="7">
    <source>
        <dbReference type="Proteomes" id="UP000197269"/>
    </source>
</evidence>
<feature type="domain" description="Sugar-binding" evidence="5">
    <location>
        <begin position="68"/>
        <end position="320"/>
    </location>
</feature>
<dbReference type="SUPFAM" id="SSF88659">
    <property type="entry name" value="Sigma3 and sigma4 domains of RNA polymerase sigma factors"/>
    <property type="match status" value="1"/>
</dbReference>
<dbReference type="RefSeq" id="WP_088391540.1">
    <property type="nucleotide sequence ID" value="NZ_MXPU01000003.1"/>
</dbReference>
<dbReference type="InterPro" id="IPR036388">
    <property type="entry name" value="WH-like_DNA-bd_sf"/>
</dbReference>
<dbReference type="EMBL" id="MXPU01000003">
    <property type="protein sequence ID" value="OWO96008.1"/>
    <property type="molecule type" value="Genomic_DNA"/>
</dbReference>
<dbReference type="GO" id="GO:0030246">
    <property type="term" value="F:carbohydrate binding"/>
    <property type="evidence" value="ECO:0007669"/>
    <property type="project" value="InterPro"/>
</dbReference>
<evidence type="ECO:0000259" key="5">
    <source>
        <dbReference type="Pfam" id="PF04198"/>
    </source>
</evidence>
<proteinExistence type="inferred from homology"/>
<dbReference type="PANTHER" id="PTHR34294">
    <property type="entry name" value="TRANSCRIPTIONAL REGULATOR-RELATED"/>
    <property type="match status" value="1"/>
</dbReference>
<dbReference type="Gene3D" id="3.40.50.1360">
    <property type="match status" value="1"/>
</dbReference>
<evidence type="ECO:0000313" key="6">
    <source>
        <dbReference type="EMBL" id="OWO96008.1"/>
    </source>
</evidence>
<protein>
    <submittedName>
        <fullName evidence="6">DNA-binding transcriptional regulator</fullName>
    </submittedName>
</protein>
<dbReference type="PANTHER" id="PTHR34294:SF1">
    <property type="entry name" value="TRANSCRIPTIONAL REGULATOR LSRR"/>
    <property type="match status" value="1"/>
</dbReference>
<dbReference type="InterPro" id="IPR051054">
    <property type="entry name" value="SorC_transcr_regulators"/>
</dbReference>
<accession>A0A2D0AAU3</accession>
<dbReference type="InterPro" id="IPR037171">
    <property type="entry name" value="NagB/RpiA_transferase-like"/>
</dbReference>
<dbReference type="InterPro" id="IPR013324">
    <property type="entry name" value="RNA_pol_sigma_r3/r4-like"/>
</dbReference>
<keyword evidence="3 6" id="KW-0238">DNA-binding</keyword>
<comment type="caution">
    <text evidence="6">The sequence shown here is derived from an EMBL/GenBank/DDBJ whole genome shotgun (WGS) entry which is preliminary data.</text>
</comment>
<dbReference type="InterPro" id="IPR007324">
    <property type="entry name" value="Sugar-bd_dom_put"/>
</dbReference>